<organism evidence="2 3">
    <name type="scientific">Paludibacterium paludis</name>
    <dbReference type="NCBI Taxonomy" id="1225769"/>
    <lineage>
        <taxon>Bacteria</taxon>
        <taxon>Pseudomonadati</taxon>
        <taxon>Pseudomonadota</taxon>
        <taxon>Betaproteobacteria</taxon>
        <taxon>Neisseriales</taxon>
        <taxon>Chromobacteriaceae</taxon>
        <taxon>Paludibacterium</taxon>
    </lineage>
</organism>
<keyword evidence="1" id="KW-0812">Transmembrane</keyword>
<reference evidence="2" key="2">
    <citation type="submission" date="2020-09" db="EMBL/GenBank/DDBJ databases">
        <authorList>
            <person name="Sun Q."/>
            <person name="Kim S."/>
        </authorList>
    </citation>
    <scope>NUCLEOTIDE SEQUENCE</scope>
    <source>
        <strain evidence="2">KCTC 32182</strain>
    </source>
</reference>
<keyword evidence="1" id="KW-0472">Membrane</keyword>
<evidence type="ECO:0000313" key="3">
    <source>
        <dbReference type="Proteomes" id="UP000645257"/>
    </source>
</evidence>
<feature type="transmembrane region" description="Helical" evidence="1">
    <location>
        <begin position="130"/>
        <end position="150"/>
    </location>
</feature>
<sequence length="238" mass="25882">MRDIVTLSWLLYLETAREKVGYLWSCAVPVGFFALFSQRLPGGGAEWPYIARFLSYILLSNACFAFAMTLVWRRETGFLRSFCLAKHAFARLLAASMLGSLVNSAVAVGVFLAIAHILSPLRLTPFDMAALITASLATGALFCCAVMVLFTVRLGFRSLQSTLNGLFFIAVALMYASAQPGLHWLQYVNPLDWGAQWIALPFTAPDSRTALLCGELLAAGALGLVSLGRAGTMPTQMR</sequence>
<name>A0A918P578_9NEIS</name>
<comment type="caution">
    <text evidence="2">The sequence shown here is derived from an EMBL/GenBank/DDBJ whole genome shotgun (WGS) entry which is preliminary data.</text>
</comment>
<evidence type="ECO:0000313" key="2">
    <source>
        <dbReference type="EMBL" id="GGY24753.1"/>
    </source>
</evidence>
<dbReference type="Proteomes" id="UP000645257">
    <property type="component" value="Unassembled WGS sequence"/>
</dbReference>
<feature type="transmembrane region" description="Helical" evidence="1">
    <location>
        <begin position="162"/>
        <end position="178"/>
    </location>
</feature>
<feature type="transmembrane region" description="Helical" evidence="1">
    <location>
        <begin position="209"/>
        <end position="228"/>
    </location>
</feature>
<dbReference type="AlphaFoldDB" id="A0A918P578"/>
<dbReference type="RefSeq" id="WP_215796523.1">
    <property type="nucleotide sequence ID" value="NZ_CP069161.1"/>
</dbReference>
<dbReference type="EMBL" id="BMYX01000020">
    <property type="protein sequence ID" value="GGY24753.1"/>
    <property type="molecule type" value="Genomic_DNA"/>
</dbReference>
<gene>
    <name evidence="2" type="ORF">GCM10011289_30470</name>
</gene>
<evidence type="ECO:0000256" key="1">
    <source>
        <dbReference type="SAM" id="Phobius"/>
    </source>
</evidence>
<proteinExistence type="predicted"/>
<keyword evidence="3" id="KW-1185">Reference proteome</keyword>
<keyword evidence="1" id="KW-1133">Transmembrane helix</keyword>
<accession>A0A918P578</accession>
<feature type="transmembrane region" description="Helical" evidence="1">
    <location>
        <begin position="49"/>
        <end position="72"/>
    </location>
</feature>
<feature type="transmembrane region" description="Helical" evidence="1">
    <location>
        <begin position="20"/>
        <end position="37"/>
    </location>
</feature>
<protein>
    <submittedName>
        <fullName evidence="2">Uncharacterized protein</fullName>
    </submittedName>
</protein>
<reference evidence="2" key="1">
    <citation type="journal article" date="2014" name="Int. J. Syst. Evol. Microbiol.">
        <title>Complete genome sequence of Corynebacterium casei LMG S-19264T (=DSM 44701T), isolated from a smear-ripened cheese.</title>
        <authorList>
            <consortium name="US DOE Joint Genome Institute (JGI-PGF)"/>
            <person name="Walter F."/>
            <person name="Albersmeier A."/>
            <person name="Kalinowski J."/>
            <person name="Ruckert C."/>
        </authorList>
    </citation>
    <scope>NUCLEOTIDE SEQUENCE</scope>
    <source>
        <strain evidence="2">KCTC 32182</strain>
    </source>
</reference>
<feature type="transmembrane region" description="Helical" evidence="1">
    <location>
        <begin position="92"/>
        <end position="118"/>
    </location>
</feature>